<reference evidence="1" key="1">
    <citation type="submission" date="2023-06" db="EMBL/GenBank/DDBJ databases">
        <authorList>
            <person name="Jiang Y."/>
            <person name="Liu Q."/>
        </authorList>
    </citation>
    <scope>NUCLEOTIDE SEQUENCE</scope>
    <source>
        <strain evidence="1">CGMCC 1.12089</strain>
    </source>
</reference>
<dbReference type="Proteomes" id="UP001174908">
    <property type="component" value="Unassembled WGS sequence"/>
</dbReference>
<dbReference type="InterPro" id="IPR029068">
    <property type="entry name" value="Glyas_Bleomycin-R_OHBP_Dase"/>
</dbReference>
<sequence>MSSIFGGVRQIGYVVKDIEKAMQHWVKLGVGPWFYKEDVGSTEFRYYGKDSRIPKLSIALANSGDLQIELIEQRDDAPSLYLDSLKKNGEGAQHVAYWTPDRFDQICKHLLEQGYVEGHSGRMGANRGPYAYFVHPDLPSAMFEISDSSGGKAEYFKEVRRAAQDWDGKDPIRRVGAPK</sequence>
<proteinExistence type="predicted"/>
<name>A0ABT7NAT3_9BURK</name>
<evidence type="ECO:0000313" key="1">
    <source>
        <dbReference type="EMBL" id="MDM0045042.1"/>
    </source>
</evidence>
<dbReference type="RefSeq" id="WP_286660147.1">
    <property type="nucleotide sequence ID" value="NZ_JASZYV010000002.1"/>
</dbReference>
<gene>
    <name evidence="1" type="ORF">QTH91_11165</name>
</gene>
<dbReference type="EMBL" id="JASZYV010000002">
    <property type="protein sequence ID" value="MDM0045042.1"/>
    <property type="molecule type" value="Genomic_DNA"/>
</dbReference>
<organism evidence="1 2">
    <name type="scientific">Variovorax dokdonensis</name>
    <dbReference type="NCBI Taxonomy" id="344883"/>
    <lineage>
        <taxon>Bacteria</taxon>
        <taxon>Pseudomonadati</taxon>
        <taxon>Pseudomonadota</taxon>
        <taxon>Betaproteobacteria</taxon>
        <taxon>Burkholderiales</taxon>
        <taxon>Comamonadaceae</taxon>
        <taxon>Variovorax</taxon>
    </lineage>
</organism>
<protein>
    <submittedName>
        <fullName evidence="1">VOC family protein</fullName>
    </submittedName>
</protein>
<dbReference type="Gene3D" id="3.10.180.10">
    <property type="entry name" value="2,3-Dihydroxybiphenyl 1,2-Dioxygenase, domain 1"/>
    <property type="match status" value="1"/>
</dbReference>
<dbReference type="Pfam" id="PF13669">
    <property type="entry name" value="Glyoxalase_4"/>
    <property type="match status" value="1"/>
</dbReference>
<evidence type="ECO:0000313" key="2">
    <source>
        <dbReference type="Proteomes" id="UP001174908"/>
    </source>
</evidence>
<keyword evidence="2" id="KW-1185">Reference proteome</keyword>
<accession>A0ABT7NAT3</accession>
<comment type="caution">
    <text evidence="1">The sequence shown here is derived from an EMBL/GenBank/DDBJ whole genome shotgun (WGS) entry which is preliminary data.</text>
</comment>
<dbReference type="SUPFAM" id="SSF54593">
    <property type="entry name" value="Glyoxalase/Bleomycin resistance protein/Dihydroxybiphenyl dioxygenase"/>
    <property type="match status" value="1"/>
</dbReference>